<feature type="transmembrane region" description="Helical" evidence="6">
    <location>
        <begin position="101"/>
        <end position="121"/>
    </location>
</feature>
<feature type="transmembrane region" description="Helical" evidence="6">
    <location>
        <begin position="204"/>
        <end position="229"/>
    </location>
</feature>
<dbReference type="Proteomes" id="UP000675781">
    <property type="component" value="Unassembled WGS sequence"/>
</dbReference>
<keyword evidence="3 6" id="KW-0812">Transmembrane</keyword>
<dbReference type="Pfam" id="PF09678">
    <property type="entry name" value="Caa3_CtaG"/>
    <property type="match status" value="1"/>
</dbReference>
<feature type="transmembrane region" description="Helical" evidence="6">
    <location>
        <begin position="173"/>
        <end position="192"/>
    </location>
</feature>
<dbReference type="EMBL" id="JAGSOG010000066">
    <property type="protein sequence ID" value="MBR7834685.1"/>
    <property type="molecule type" value="Genomic_DNA"/>
</dbReference>
<evidence type="ECO:0000256" key="3">
    <source>
        <dbReference type="ARBA" id="ARBA00022692"/>
    </source>
</evidence>
<keyword evidence="5 6" id="KW-0472">Membrane</keyword>
<feature type="transmembrane region" description="Helical" evidence="6">
    <location>
        <begin position="267"/>
        <end position="289"/>
    </location>
</feature>
<dbReference type="GO" id="GO:0005886">
    <property type="term" value="C:plasma membrane"/>
    <property type="evidence" value="ECO:0007669"/>
    <property type="project" value="UniProtKB-SubCell"/>
</dbReference>
<gene>
    <name evidence="7" type="ORF">KDL01_15530</name>
</gene>
<feature type="transmembrane region" description="Helical" evidence="6">
    <location>
        <begin position="67"/>
        <end position="95"/>
    </location>
</feature>
<keyword evidence="2" id="KW-1003">Cell membrane</keyword>
<evidence type="ECO:0000313" key="8">
    <source>
        <dbReference type="Proteomes" id="UP000675781"/>
    </source>
</evidence>
<comment type="caution">
    <text evidence="7">The sequence shown here is derived from an EMBL/GenBank/DDBJ whole genome shotgun (WGS) entry which is preliminary data.</text>
</comment>
<dbReference type="RefSeq" id="WP_212529203.1">
    <property type="nucleotide sequence ID" value="NZ_JAGSOG010000066.1"/>
</dbReference>
<keyword evidence="8" id="KW-1185">Reference proteome</keyword>
<evidence type="ECO:0000313" key="7">
    <source>
        <dbReference type="EMBL" id="MBR7834685.1"/>
    </source>
</evidence>
<evidence type="ECO:0000256" key="5">
    <source>
        <dbReference type="ARBA" id="ARBA00023136"/>
    </source>
</evidence>
<evidence type="ECO:0000256" key="6">
    <source>
        <dbReference type="SAM" id="Phobius"/>
    </source>
</evidence>
<reference evidence="7" key="1">
    <citation type="submission" date="2021-04" db="EMBL/GenBank/DDBJ databases">
        <title>Genome based classification of Actinospica acidithermotolerans sp. nov., an actinobacterium isolated from an Indonesian hot spring.</title>
        <authorList>
            <person name="Kusuma A.B."/>
            <person name="Putra K.E."/>
            <person name="Nafisah S."/>
            <person name="Loh J."/>
            <person name="Nouioui I."/>
            <person name="Goodfellow M."/>
        </authorList>
    </citation>
    <scope>NUCLEOTIDE SEQUENCE</scope>
    <source>
        <strain evidence="7">CSCA 57</strain>
    </source>
</reference>
<dbReference type="AlphaFoldDB" id="A0A941EP51"/>
<feature type="transmembrane region" description="Helical" evidence="6">
    <location>
        <begin position="36"/>
        <end position="55"/>
    </location>
</feature>
<proteinExistence type="predicted"/>
<evidence type="ECO:0000256" key="2">
    <source>
        <dbReference type="ARBA" id="ARBA00022475"/>
    </source>
</evidence>
<protein>
    <submittedName>
        <fullName evidence="7">Cytochrome c oxidase assembly protein</fullName>
    </submittedName>
</protein>
<dbReference type="InterPro" id="IPR019108">
    <property type="entry name" value="Caa3_assmbl_CtaG-rel"/>
</dbReference>
<feature type="transmembrane region" description="Helical" evidence="6">
    <location>
        <begin position="142"/>
        <end position="161"/>
    </location>
</feature>
<keyword evidence="4 6" id="KW-1133">Transmembrane helix</keyword>
<name>A0A941EP51_9ACTN</name>
<comment type="subcellular location">
    <subcellularLocation>
        <location evidence="1">Cell membrane</location>
        <topology evidence="1">Multi-pass membrane protein</topology>
    </subcellularLocation>
</comment>
<evidence type="ECO:0000256" key="1">
    <source>
        <dbReference type="ARBA" id="ARBA00004651"/>
    </source>
</evidence>
<sequence>MAVLPEAAGRCLSAGCGPASPLTMNQVFTGWKFDPAMLVVLLLGVAGYVYGVRRYQREVGRWPLGRTLCFVMAALLFTLATMSFIGSYALVLFWVRALQNALLLMTVPLFLTCSAPLTLATTGEGRGAALVLRIIGSKPLKVLTFPAVVSVVLLVTPYLLYFTGWYQASLTNAFVDETLHLELLAVGFLYFWSRVQIDPVPKRFTHMISVWISFVEGIGDAGVAMVLWLGGNRVAGSYYASLSTLPHSALYAPLSLGAHSGLAWNQAIGGAVFWIVGDLTSIPLLAALWRGLRREDDERAVVAEESLEVVAVEYAPGDGSAQERFRPWWETDPEMAGRFGQVDSEETPA</sequence>
<organism evidence="7 8">
    <name type="scientific">Actinospica durhamensis</name>
    <dbReference type="NCBI Taxonomy" id="1508375"/>
    <lineage>
        <taxon>Bacteria</taxon>
        <taxon>Bacillati</taxon>
        <taxon>Actinomycetota</taxon>
        <taxon>Actinomycetes</taxon>
        <taxon>Catenulisporales</taxon>
        <taxon>Actinospicaceae</taxon>
        <taxon>Actinospica</taxon>
    </lineage>
</organism>
<accession>A0A941EP51</accession>
<evidence type="ECO:0000256" key="4">
    <source>
        <dbReference type="ARBA" id="ARBA00022989"/>
    </source>
</evidence>